<protein>
    <submittedName>
        <fullName evidence="1">17452_t:CDS:1</fullName>
    </submittedName>
</protein>
<evidence type="ECO:0000313" key="2">
    <source>
        <dbReference type="Proteomes" id="UP000789366"/>
    </source>
</evidence>
<name>A0ACA9NAM7_9GLOM</name>
<evidence type="ECO:0000313" key="1">
    <source>
        <dbReference type="EMBL" id="CAG8639747.1"/>
    </source>
</evidence>
<accession>A0ACA9NAM7</accession>
<comment type="caution">
    <text evidence="1">The sequence shown here is derived from an EMBL/GenBank/DDBJ whole genome shotgun (WGS) entry which is preliminary data.</text>
</comment>
<gene>
    <name evidence="1" type="ORF">SPELUC_LOCUS8520</name>
</gene>
<sequence length="73" mass="8262">MSLSNTTNATTASNIPSKKCKIDSISEPKNTETGPTSIENYCIEQFLQAANNNTIQCPFCHYEFDHEEKKQYL</sequence>
<dbReference type="EMBL" id="CAJVPW010012905">
    <property type="protein sequence ID" value="CAG8639747.1"/>
    <property type="molecule type" value="Genomic_DNA"/>
</dbReference>
<proteinExistence type="predicted"/>
<keyword evidence="2" id="KW-1185">Reference proteome</keyword>
<dbReference type="Proteomes" id="UP000789366">
    <property type="component" value="Unassembled WGS sequence"/>
</dbReference>
<reference evidence="1" key="1">
    <citation type="submission" date="2021-06" db="EMBL/GenBank/DDBJ databases">
        <authorList>
            <person name="Kallberg Y."/>
            <person name="Tangrot J."/>
            <person name="Rosling A."/>
        </authorList>
    </citation>
    <scope>NUCLEOTIDE SEQUENCE</scope>
    <source>
        <strain evidence="1">28 12/20/2015</strain>
    </source>
</reference>
<organism evidence="1 2">
    <name type="scientific">Cetraspora pellucida</name>
    <dbReference type="NCBI Taxonomy" id="1433469"/>
    <lineage>
        <taxon>Eukaryota</taxon>
        <taxon>Fungi</taxon>
        <taxon>Fungi incertae sedis</taxon>
        <taxon>Mucoromycota</taxon>
        <taxon>Glomeromycotina</taxon>
        <taxon>Glomeromycetes</taxon>
        <taxon>Diversisporales</taxon>
        <taxon>Gigasporaceae</taxon>
        <taxon>Cetraspora</taxon>
    </lineage>
</organism>